<dbReference type="InterPro" id="IPR011990">
    <property type="entry name" value="TPR-like_helical_dom_sf"/>
</dbReference>
<name>A0A4P9XXE8_9FUNG</name>
<evidence type="ECO:0000313" key="2">
    <source>
        <dbReference type="EMBL" id="RKP11048.1"/>
    </source>
</evidence>
<feature type="compositionally biased region" description="Basic residues" evidence="1">
    <location>
        <begin position="833"/>
        <end position="843"/>
    </location>
</feature>
<accession>A0A4P9XXE8</accession>
<reference evidence="3" key="1">
    <citation type="journal article" date="2018" name="Nat. Microbiol.">
        <title>Leveraging single-cell genomics to expand the fungal tree of life.</title>
        <authorList>
            <person name="Ahrendt S.R."/>
            <person name="Quandt C.A."/>
            <person name="Ciobanu D."/>
            <person name="Clum A."/>
            <person name="Salamov A."/>
            <person name="Andreopoulos B."/>
            <person name="Cheng J.F."/>
            <person name="Woyke T."/>
            <person name="Pelin A."/>
            <person name="Henrissat B."/>
            <person name="Reynolds N.K."/>
            <person name="Benny G.L."/>
            <person name="Smith M.E."/>
            <person name="James T.Y."/>
            <person name="Grigoriev I.V."/>
        </authorList>
    </citation>
    <scope>NUCLEOTIDE SEQUENCE [LARGE SCALE GENOMIC DNA]</scope>
    <source>
        <strain evidence="3">RSA 1356</strain>
    </source>
</reference>
<evidence type="ECO:0000313" key="3">
    <source>
        <dbReference type="Proteomes" id="UP000271241"/>
    </source>
</evidence>
<dbReference type="AlphaFoldDB" id="A0A4P9XXE8"/>
<feature type="region of interest" description="Disordered" evidence="1">
    <location>
        <begin position="41"/>
        <end position="80"/>
    </location>
</feature>
<gene>
    <name evidence="2" type="ORF">THASP1DRAFT_27147</name>
</gene>
<feature type="region of interest" description="Disordered" evidence="1">
    <location>
        <begin position="796"/>
        <end position="859"/>
    </location>
</feature>
<dbReference type="EMBL" id="KZ992428">
    <property type="protein sequence ID" value="RKP11048.1"/>
    <property type="molecule type" value="Genomic_DNA"/>
</dbReference>
<sequence length="859" mass="94592">MAELLRWGRQAHGRALSSLGRRSLSTSYVYAYASKDVENTTLTQSGERAAVPPKNTGRTKDTARGRTRQRQNSTGKKALPQEVAALVGIVLGDDSAVHHASRSRRHGHAPEQSSTRHRVQPGSLAHTQQQQQQQQLLPSHLVPAAAPVQRRTVRVAEDHASGETKNATKLASSEEVAEAIMARRRLRLYNMLREGKLTGAWQHFSWLANNSSLSSVSPVDLSRLLTAIQHTLHHSPTTNAASKHRRQGSSAEMVHSVEKNTWLHELFSAMYEQNAEFAHARDYATWINWLLRRLWTPRATSRATASSQSSVNAAITVYLRAKALGHASDARLSYAAVNIVRQATHHQADAETQQSEFLSLYKDVLTTPTALHPSAYTLLLKAGQGWAPADVAFQLYETAKTADPTTPRPGWLATWMAGQKHHDNDAPGHDAELLLLHDAALACLSNQRCGDADLAIRVCIAMHTKGLYPLEETWVGAATMLLAQARRHTVLKLWKERCASKRVRNPRVAAPLIQALNAAGCLSLAASVYEEVCQHAEQLRRLQHPKQPNHLAVAGALRRCHRAMLLAYLTDDALIEAEQVLGHWQNTRDQSDVGQNALAEAYARVIHVYGRHDCMEDVERVLKDAEQRLGAQAAAAQPVTAMLRAWLHTGRGKDVVAWWYRQKQLAKEDSAAPGIFDVGNSPSDLASRCAVLLEALIINDLPEEAESAFVMFERTPVGQLTSTHPAIKLWRASLPGASGDITTPHSRDTSGHDNAEAVAFPALTKDATKDSSTDTAISSDWEALLQTIDEALSHSDPTAVTEDDDSAAPTVNVEQKHNDPSSSQSQQAPLRVRFGKRRGRRSVPHQEQPVTRPDETYKH</sequence>
<dbReference type="Gene3D" id="1.25.40.10">
    <property type="entry name" value="Tetratricopeptide repeat domain"/>
    <property type="match status" value="1"/>
</dbReference>
<feature type="region of interest" description="Disordered" evidence="1">
    <location>
        <begin position="97"/>
        <end position="137"/>
    </location>
</feature>
<keyword evidence="3" id="KW-1185">Reference proteome</keyword>
<evidence type="ECO:0000256" key="1">
    <source>
        <dbReference type="SAM" id="MobiDB-lite"/>
    </source>
</evidence>
<organism evidence="2 3">
    <name type="scientific">Thamnocephalis sphaerospora</name>
    <dbReference type="NCBI Taxonomy" id="78915"/>
    <lineage>
        <taxon>Eukaryota</taxon>
        <taxon>Fungi</taxon>
        <taxon>Fungi incertae sedis</taxon>
        <taxon>Zoopagomycota</taxon>
        <taxon>Zoopagomycotina</taxon>
        <taxon>Zoopagomycetes</taxon>
        <taxon>Zoopagales</taxon>
        <taxon>Sigmoideomycetaceae</taxon>
        <taxon>Thamnocephalis</taxon>
    </lineage>
</organism>
<dbReference type="Proteomes" id="UP000271241">
    <property type="component" value="Unassembled WGS sequence"/>
</dbReference>
<proteinExistence type="predicted"/>
<protein>
    <submittedName>
        <fullName evidence="2">Uncharacterized protein</fullName>
    </submittedName>
</protein>